<reference evidence="2 3" key="1">
    <citation type="submission" date="2016-04" db="EMBL/GenBank/DDBJ databases">
        <title>A degradative enzymes factory behind the ericoid mycorrhizal symbiosis.</title>
        <authorList>
            <consortium name="DOE Joint Genome Institute"/>
            <person name="Martino E."/>
            <person name="Morin E."/>
            <person name="Grelet G."/>
            <person name="Kuo A."/>
            <person name="Kohler A."/>
            <person name="Daghino S."/>
            <person name="Barry K."/>
            <person name="Choi C."/>
            <person name="Cichocki N."/>
            <person name="Clum A."/>
            <person name="Copeland A."/>
            <person name="Hainaut M."/>
            <person name="Haridas S."/>
            <person name="Labutti K."/>
            <person name="Lindquist E."/>
            <person name="Lipzen A."/>
            <person name="Khouja H.-R."/>
            <person name="Murat C."/>
            <person name="Ohm R."/>
            <person name="Olson A."/>
            <person name="Spatafora J."/>
            <person name="Veneault-Fourrey C."/>
            <person name="Henrissat B."/>
            <person name="Grigoriev I."/>
            <person name="Martin F."/>
            <person name="Perotto S."/>
        </authorList>
    </citation>
    <scope>NUCLEOTIDE SEQUENCE [LARGE SCALE GENOMIC DNA]</scope>
    <source>
        <strain evidence="2 3">F</strain>
    </source>
</reference>
<gene>
    <name evidence="2" type="ORF">L207DRAFT_176443</name>
</gene>
<keyword evidence="1" id="KW-0472">Membrane</keyword>
<name>A0A2J6R223_HYAVF</name>
<organism evidence="2 3">
    <name type="scientific">Hyaloscypha variabilis (strain UAMH 11265 / GT02V1 / F)</name>
    <name type="common">Meliniomyces variabilis</name>
    <dbReference type="NCBI Taxonomy" id="1149755"/>
    <lineage>
        <taxon>Eukaryota</taxon>
        <taxon>Fungi</taxon>
        <taxon>Dikarya</taxon>
        <taxon>Ascomycota</taxon>
        <taxon>Pezizomycotina</taxon>
        <taxon>Leotiomycetes</taxon>
        <taxon>Helotiales</taxon>
        <taxon>Hyaloscyphaceae</taxon>
        <taxon>Hyaloscypha</taxon>
        <taxon>Hyaloscypha variabilis</taxon>
    </lineage>
</organism>
<accession>A0A2J6R223</accession>
<keyword evidence="1" id="KW-0812">Transmembrane</keyword>
<sequence length="166" mass="18873">MTILNPPLSWLLFPFQLLDIKECKPRIDENGEISISSLALGHDISCRHRTSHDIMAADMLQVSVDATIAIAFGLAATIISLITIYIMWKDRSLRMSDSRRGDIEMADQQRPVHRDSQDDAAPMIQRERLDHPHVARLPVTDPHEFHRAVGDFFHAVSRMRMNPPSP</sequence>
<keyword evidence="3" id="KW-1185">Reference proteome</keyword>
<keyword evidence="1" id="KW-1133">Transmembrane helix</keyword>
<evidence type="ECO:0000256" key="1">
    <source>
        <dbReference type="SAM" id="Phobius"/>
    </source>
</evidence>
<dbReference type="EMBL" id="KZ613958">
    <property type="protein sequence ID" value="PMD32571.1"/>
    <property type="molecule type" value="Genomic_DNA"/>
</dbReference>
<feature type="transmembrane region" description="Helical" evidence="1">
    <location>
        <begin position="68"/>
        <end position="88"/>
    </location>
</feature>
<evidence type="ECO:0000313" key="2">
    <source>
        <dbReference type="EMBL" id="PMD32571.1"/>
    </source>
</evidence>
<dbReference type="OrthoDB" id="3529784at2759"/>
<evidence type="ECO:0000313" key="3">
    <source>
        <dbReference type="Proteomes" id="UP000235786"/>
    </source>
</evidence>
<proteinExistence type="predicted"/>
<dbReference type="Proteomes" id="UP000235786">
    <property type="component" value="Unassembled WGS sequence"/>
</dbReference>
<dbReference type="AlphaFoldDB" id="A0A2J6R223"/>
<protein>
    <submittedName>
        <fullName evidence="2">Uncharacterized protein</fullName>
    </submittedName>
</protein>